<dbReference type="EMBL" id="PTJD01000010">
    <property type="protein sequence ID" value="PPK93516.1"/>
    <property type="molecule type" value="Genomic_DNA"/>
</dbReference>
<comment type="caution">
    <text evidence="8">The sequence shown here is derived from an EMBL/GenBank/DDBJ whole genome shotgun (WGS) entry which is preliminary data.</text>
</comment>
<dbReference type="RefSeq" id="WP_211291140.1">
    <property type="nucleotide sequence ID" value="NZ_PTJD01000010.1"/>
</dbReference>
<dbReference type="Pfam" id="PF01578">
    <property type="entry name" value="Cytochrom_C_asm"/>
    <property type="match status" value="1"/>
</dbReference>
<feature type="transmembrane region" description="Helical" evidence="6">
    <location>
        <begin position="77"/>
        <end position="94"/>
    </location>
</feature>
<dbReference type="AlphaFoldDB" id="A0A2S6IH52"/>
<dbReference type="InterPro" id="IPR045062">
    <property type="entry name" value="Cyt_c_biogenesis_CcsA/CcmC"/>
</dbReference>
<dbReference type="PANTHER" id="PTHR30071:SF1">
    <property type="entry name" value="CYTOCHROME B_B6 PROTEIN-RELATED"/>
    <property type="match status" value="1"/>
</dbReference>
<keyword evidence="3" id="KW-0201">Cytochrome c-type biogenesis</keyword>
<dbReference type="GO" id="GO:0020037">
    <property type="term" value="F:heme binding"/>
    <property type="evidence" value="ECO:0007669"/>
    <property type="project" value="InterPro"/>
</dbReference>
<feature type="transmembrane region" description="Helical" evidence="6">
    <location>
        <begin position="144"/>
        <end position="167"/>
    </location>
</feature>
<feature type="domain" description="Cytochrome c assembly protein" evidence="7">
    <location>
        <begin position="138"/>
        <end position="329"/>
    </location>
</feature>
<evidence type="ECO:0000256" key="3">
    <source>
        <dbReference type="ARBA" id="ARBA00022748"/>
    </source>
</evidence>
<evidence type="ECO:0000313" key="8">
    <source>
        <dbReference type="EMBL" id="PPK93516.1"/>
    </source>
</evidence>
<evidence type="ECO:0000259" key="7">
    <source>
        <dbReference type="Pfam" id="PF01578"/>
    </source>
</evidence>
<evidence type="ECO:0000313" key="9">
    <source>
        <dbReference type="Proteomes" id="UP000239485"/>
    </source>
</evidence>
<organism evidence="8 9">
    <name type="scientific">Kineococcus xinjiangensis</name>
    <dbReference type="NCBI Taxonomy" id="512762"/>
    <lineage>
        <taxon>Bacteria</taxon>
        <taxon>Bacillati</taxon>
        <taxon>Actinomycetota</taxon>
        <taxon>Actinomycetes</taxon>
        <taxon>Kineosporiales</taxon>
        <taxon>Kineosporiaceae</taxon>
        <taxon>Kineococcus</taxon>
    </lineage>
</organism>
<evidence type="ECO:0000256" key="1">
    <source>
        <dbReference type="ARBA" id="ARBA00004141"/>
    </source>
</evidence>
<evidence type="ECO:0000256" key="4">
    <source>
        <dbReference type="ARBA" id="ARBA00022989"/>
    </source>
</evidence>
<sequence length="334" mass="36223">MSVDENLAGISNVLLYGAMTAYVVAMIAFALDLADGQRTAKGEAARRARLEREAAKAGGAVATLPPPAALARGRRRAAAVATSVLGVAFLLHLGSVVTRGFSVDRVPWGNMFEFAVTGCLVVTGVFLAALVHARRNGFAGGRDLRYLGTFVVGPVLLTLGLALRAWYVEAAELVPALDSYWLIIHVAVAFLASALFTIGFSTTVLQLVQDSRETRQREGRRTGVSFMAALPSAQELERTSARLHAVAFVLWTFTIIAGAIWAQKAWSRYWGWDAKEVWSFVIWVAYAAYLHARATRGWDGRRAAYLSMVGFTCLVANFTIVNIYFVGLHSYAGV</sequence>
<name>A0A2S6IH52_9ACTN</name>
<feature type="transmembrane region" description="Helical" evidence="6">
    <location>
        <begin position="277"/>
        <end position="292"/>
    </location>
</feature>
<dbReference type="InterPro" id="IPR017562">
    <property type="entry name" value="Cyt_c_biogenesis_CcsA"/>
</dbReference>
<evidence type="ECO:0000256" key="6">
    <source>
        <dbReference type="SAM" id="Phobius"/>
    </source>
</evidence>
<dbReference type="PANTHER" id="PTHR30071">
    <property type="entry name" value="HEME EXPORTER PROTEIN C"/>
    <property type="match status" value="1"/>
</dbReference>
<feature type="transmembrane region" description="Helical" evidence="6">
    <location>
        <begin position="13"/>
        <end position="31"/>
    </location>
</feature>
<feature type="transmembrane region" description="Helical" evidence="6">
    <location>
        <begin position="179"/>
        <end position="208"/>
    </location>
</feature>
<evidence type="ECO:0000256" key="2">
    <source>
        <dbReference type="ARBA" id="ARBA00022692"/>
    </source>
</evidence>
<keyword evidence="2 6" id="KW-0812">Transmembrane</keyword>
<gene>
    <name evidence="8" type="ORF">CLV92_110144</name>
</gene>
<evidence type="ECO:0000256" key="5">
    <source>
        <dbReference type="ARBA" id="ARBA00023136"/>
    </source>
</evidence>
<comment type="subcellular location">
    <subcellularLocation>
        <location evidence="1">Membrane</location>
        <topology evidence="1">Multi-pass membrane protein</topology>
    </subcellularLocation>
</comment>
<proteinExistence type="predicted"/>
<reference evidence="8 9" key="1">
    <citation type="submission" date="2018-02" db="EMBL/GenBank/DDBJ databases">
        <title>Genomic Encyclopedia of Archaeal and Bacterial Type Strains, Phase II (KMG-II): from individual species to whole genera.</title>
        <authorList>
            <person name="Goeker M."/>
        </authorList>
    </citation>
    <scope>NUCLEOTIDE SEQUENCE [LARGE SCALE GENOMIC DNA]</scope>
    <source>
        <strain evidence="8 9">DSM 22857</strain>
    </source>
</reference>
<dbReference type="Proteomes" id="UP000239485">
    <property type="component" value="Unassembled WGS sequence"/>
</dbReference>
<feature type="transmembrane region" description="Helical" evidence="6">
    <location>
        <begin position="243"/>
        <end position="262"/>
    </location>
</feature>
<protein>
    <submittedName>
        <fullName evidence="8">Cytochrome c-type biogenesis protein CcsB</fullName>
    </submittedName>
</protein>
<keyword evidence="4 6" id="KW-1133">Transmembrane helix</keyword>
<dbReference type="InterPro" id="IPR002541">
    <property type="entry name" value="Cyt_c_assembly"/>
</dbReference>
<feature type="transmembrane region" description="Helical" evidence="6">
    <location>
        <begin position="304"/>
        <end position="325"/>
    </location>
</feature>
<dbReference type="NCBIfam" id="TIGR03144">
    <property type="entry name" value="cytochr_II_ccsB"/>
    <property type="match status" value="1"/>
</dbReference>
<dbReference type="GO" id="GO:0017004">
    <property type="term" value="P:cytochrome complex assembly"/>
    <property type="evidence" value="ECO:0007669"/>
    <property type="project" value="UniProtKB-KW"/>
</dbReference>
<feature type="transmembrane region" description="Helical" evidence="6">
    <location>
        <begin position="114"/>
        <end position="132"/>
    </location>
</feature>
<dbReference type="GO" id="GO:0005886">
    <property type="term" value="C:plasma membrane"/>
    <property type="evidence" value="ECO:0007669"/>
    <property type="project" value="TreeGrafter"/>
</dbReference>
<accession>A0A2S6IH52</accession>
<keyword evidence="5 6" id="KW-0472">Membrane</keyword>
<keyword evidence="9" id="KW-1185">Reference proteome</keyword>